<keyword evidence="5" id="KW-1185">Reference proteome</keyword>
<organism evidence="4 5">
    <name type="scientific">Sphingomonas trueperi</name>
    <dbReference type="NCBI Taxonomy" id="53317"/>
    <lineage>
        <taxon>Bacteria</taxon>
        <taxon>Pseudomonadati</taxon>
        <taxon>Pseudomonadota</taxon>
        <taxon>Alphaproteobacteria</taxon>
        <taxon>Sphingomonadales</taxon>
        <taxon>Sphingomonadaceae</taxon>
        <taxon>Sphingomonas</taxon>
    </lineage>
</organism>
<dbReference type="GO" id="GO:0006401">
    <property type="term" value="P:RNA catabolic process"/>
    <property type="evidence" value="ECO:0007669"/>
    <property type="project" value="UniProtKB-ARBA"/>
</dbReference>
<evidence type="ECO:0000256" key="2">
    <source>
        <dbReference type="RuleBase" id="RU004328"/>
    </source>
</evidence>
<dbReference type="Proteomes" id="UP000531251">
    <property type="component" value="Unassembled WGS sequence"/>
</dbReference>
<accession>A0A7X5XWN4</accession>
<dbReference type="Pfam" id="PF00445">
    <property type="entry name" value="Ribonuclease_T2"/>
    <property type="match status" value="1"/>
</dbReference>
<proteinExistence type="inferred from homology"/>
<dbReference type="InterPro" id="IPR001568">
    <property type="entry name" value="RNase_T2-like"/>
</dbReference>
<keyword evidence="4" id="KW-0456">Lyase</keyword>
<dbReference type="PANTHER" id="PTHR11240:SF22">
    <property type="entry name" value="RIBONUCLEASE T2"/>
    <property type="match status" value="1"/>
</dbReference>
<comment type="similarity">
    <text evidence="1 2">Belongs to the RNase T2 family.</text>
</comment>
<comment type="caution">
    <text evidence="4">The sequence shown here is derived from an EMBL/GenBank/DDBJ whole genome shotgun (WGS) entry which is preliminary data.</text>
</comment>
<dbReference type="InterPro" id="IPR036430">
    <property type="entry name" value="RNase_T2-like_sf"/>
</dbReference>
<dbReference type="GO" id="GO:0033897">
    <property type="term" value="F:ribonuclease T2 activity"/>
    <property type="evidence" value="ECO:0007669"/>
    <property type="project" value="UniProtKB-EC"/>
</dbReference>
<protein>
    <submittedName>
        <fullName evidence="4">Ribonuclease T2</fullName>
        <ecNumber evidence="4">4.6.1.19</ecNumber>
    </submittedName>
</protein>
<name>A0A7X5XWN4_9SPHN</name>
<feature type="chain" id="PRO_5030854543" evidence="3">
    <location>
        <begin position="22"/>
        <end position="238"/>
    </location>
</feature>
<dbReference type="AlphaFoldDB" id="A0A7X5XWN4"/>
<dbReference type="EMBL" id="JAATJB010000002">
    <property type="protein sequence ID" value="NJB96744.1"/>
    <property type="molecule type" value="Genomic_DNA"/>
</dbReference>
<evidence type="ECO:0000256" key="3">
    <source>
        <dbReference type="SAM" id="SignalP"/>
    </source>
</evidence>
<dbReference type="PROSITE" id="PS00531">
    <property type="entry name" value="RNASE_T2_2"/>
    <property type="match status" value="1"/>
</dbReference>
<keyword evidence="3" id="KW-0732">Signal</keyword>
<dbReference type="EC" id="4.6.1.19" evidence="4"/>
<dbReference type="PROSITE" id="PS00530">
    <property type="entry name" value="RNASE_T2_1"/>
    <property type="match status" value="1"/>
</dbReference>
<dbReference type="GO" id="GO:0003723">
    <property type="term" value="F:RNA binding"/>
    <property type="evidence" value="ECO:0007669"/>
    <property type="project" value="InterPro"/>
</dbReference>
<feature type="signal peptide" evidence="3">
    <location>
        <begin position="1"/>
        <end position="21"/>
    </location>
</feature>
<sequence length="238" mass="26174">MKAILGGFGVIAALVPGAALAQAQMCTAPSKVERPLPDLPSAKEPQRILPIGSYTLALTWAPGFCRAHGDEPAKAFQCGGTNRFGFTLHGLWPDGRGKLWPQYCKATPILPPALIRKTMCATPSEQLIQHEWAKHGTCMKTTPEAYFQRSTSLYRAIRYPDMETLAQGPLTVGDFKRAFAAKNRAIPASAIRVTTTREGWLEELWLCLDTRFRYRRCEAGTGGAADDAALKIWRRAKA</sequence>
<dbReference type="RefSeq" id="WP_125972801.1">
    <property type="nucleotide sequence ID" value="NZ_BAAADY010000005.1"/>
</dbReference>
<evidence type="ECO:0000313" key="4">
    <source>
        <dbReference type="EMBL" id="NJB96744.1"/>
    </source>
</evidence>
<gene>
    <name evidence="4" type="ORF">GGR89_001044</name>
</gene>
<dbReference type="PANTHER" id="PTHR11240">
    <property type="entry name" value="RIBONUCLEASE T2"/>
    <property type="match status" value="1"/>
</dbReference>
<dbReference type="InterPro" id="IPR018188">
    <property type="entry name" value="RNase_T2_His_AS_1"/>
</dbReference>
<dbReference type="SUPFAM" id="SSF55895">
    <property type="entry name" value="Ribonuclease Rh-like"/>
    <property type="match status" value="1"/>
</dbReference>
<dbReference type="Gene3D" id="3.90.730.10">
    <property type="entry name" value="Ribonuclease T2-like"/>
    <property type="match status" value="1"/>
</dbReference>
<dbReference type="InterPro" id="IPR033130">
    <property type="entry name" value="RNase_T2_His_AS_2"/>
</dbReference>
<reference evidence="4 5" key="1">
    <citation type="submission" date="2020-03" db="EMBL/GenBank/DDBJ databases">
        <title>Genomic Encyclopedia of Type Strains, Phase IV (KMG-IV): sequencing the most valuable type-strain genomes for metagenomic binning, comparative biology and taxonomic classification.</title>
        <authorList>
            <person name="Goeker M."/>
        </authorList>
    </citation>
    <scope>NUCLEOTIDE SEQUENCE [LARGE SCALE GENOMIC DNA]</scope>
    <source>
        <strain evidence="4 5">DSM 7225</strain>
    </source>
</reference>
<evidence type="ECO:0000313" key="5">
    <source>
        <dbReference type="Proteomes" id="UP000531251"/>
    </source>
</evidence>
<evidence type="ECO:0000256" key="1">
    <source>
        <dbReference type="ARBA" id="ARBA00007469"/>
    </source>
</evidence>